<dbReference type="PANTHER" id="PTHR11806:SF0">
    <property type="entry name" value="PROTEIN MTO1 HOMOLOG, MITOCHONDRIAL"/>
    <property type="match status" value="1"/>
</dbReference>
<dbReference type="InterPro" id="IPR020595">
    <property type="entry name" value="MnmG-rel_CS"/>
</dbReference>
<dbReference type="Pfam" id="PF01134">
    <property type="entry name" value="GIDA"/>
    <property type="match status" value="1"/>
</dbReference>
<evidence type="ECO:0000256" key="1">
    <source>
        <dbReference type="ARBA" id="ARBA00001974"/>
    </source>
</evidence>
<evidence type="ECO:0000313" key="14">
    <source>
        <dbReference type="Proteomes" id="UP000593910"/>
    </source>
</evidence>
<organism evidence="13 14">
    <name type="scientific">Sulfurimonas marina</name>
    <dbReference type="NCBI Taxonomy" id="2590551"/>
    <lineage>
        <taxon>Bacteria</taxon>
        <taxon>Pseudomonadati</taxon>
        <taxon>Campylobacterota</taxon>
        <taxon>Epsilonproteobacteria</taxon>
        <taxon>Campylobacterales</taxon>
        <taxon>Sulfurimonadaceae</taxon>
        <taxon>Sulfurimonas</taxon>
    </lineage>
</organism>
<dbReference type="Pfam" id="PF21680">
    <property type="entry name" value="GIDA_C_1st"/>
    <property type="match status" value="1"/>
</dbReference>
<evidence type="ECO:0000256" key="2">
    <source>
        <dbReference type="ARBA" id="ARBA00003717"/>
    </source>
</evidence>
<evidence type="ECO:0000256" key="4">
    <source>
        <dbReference type="ARBA" id="ARBA00020461"/>
    </source>
</evidence>
<dbReference type="PANTHER" id="PTHR11806">
    <property type="entry name" value="GLUCOSE INHIBITED DIVISION PROTEIN A"/>
    <property type="match status" value="1"/>
</dbReference>
<dbReference type="InterPro" id="IPR036188">
    <property type="entry name" value="FAD/NAD-bd_sf"/>
</dbReference>
<sequence length="624" mass="69983">MEYDVIVVGGGHAGIEAAFAAARMGNKTLMVSMLAENVGATSCNPAVGGLAKGHLVRELDALGGEMGLITDEAGIQFRILNQTKGPAVRGSRAQIDMDRYRVIARNKVLHEPNLDLVQETAESLIIEDNEVKGVVTQLFNEYRAKKVIITSGTFLNGVIHIGETKQVGGRFGENASVGLSASLKEAGLTMDRLKTGTCARIDSSTIDFSVMEEQGGDELPNPFSFRTDREEFRRTKKQLPCFIAYTNEETHNIIESNFYRAPLFTGQIEGVGPRYCPSIEDKINRFRDKDRHHLFIEPQTADNTEVYVNGMSTSLPPDVQRDMIHSVKGMENAKIVRYGYAIEYDFVDPRELKHSLETKKIKGLFLAGQINGTTGYEEAAAQGMMAGINAALSIQGKEPLVLRRDEAYIGVLIDDLVTKGTKEPYRMFTSRAEYRLLLREESADTRLSHYGHELGLLDDETYAKVQKKDQEIKEGYKLLEETRFTPNKEFNALLDSMGEDPIKDVSTAQQLVARKSFDIEKMIKIVPELDKYDEYIKEEILVEGKYARYIEKQSEEIEKMKKYLKIKIPENFDFTKVSGLSKEIQEKLATFNPPTLQAAMNISGITPAAIEILHIYIKMEAKKQ</sequence>
<dbReference type="RefSeq" id="WP_193113413.1">
    <property type="nucleotide sequence ID" value="NZ_CP041165.1"/>
</dbReference>
<feature type="binding site" evidence="11">
    <location>
        <begin position="272"/>
        <end position="286"/>
    </location>
    <ligand>
        <name>NAD(+)</name>
        <dbReference type="ChEBI" id="CHEBI:57540"/>
    </ligand>
</feature>
<evidence type="ECO:0000313" key="13">
    <source>
        <dbReference type="EMBL" id="QOP42092.1"/>
    </source>
</evidence>
<dbReference type="Gene3D" id="1.10.10.1800">
    <property type="entry name" value="tRNA uridine 5-carboxymethylaminomethyl modification enzyme MnmG/GidA"/>
    <property type="match status" value="1"/>
</dbReference>
<dbReference type="InterPro" id="IPR047001">
    <property type="entry name" value="MnmG_C_subdom"/>
</dbReference>
<dbReference type="InterPro" id="IPR044920">
    <property type="entry name" value="MnmG_C_subdom_sf"/>
</dbReference>
<dbReference type="EMBL" id="CP041165">
    <property type="protein sequence ID" value="QOP42092.1"/>
    <property type="molecule type" value="Genomic_DNA"/>
</dbReference>
<evidence type="ECO:0000256" key="8">
    <source>
        <dbReference type="ARBA" id="ARBA00023027"/>
    </source>
</evidence>
<proteinExistence type="inferred from homology"/>
<dbReference type="GO" id="GO:0002098">
    <property type="term" value="P:tRNA wobble uridine modification"/>
    <property type="evidence" value="ECO:0007669"/>
    <property type="project" value="InterPro"/>
</dbReference>
<dbReference type="HAMAP" id="MF_00129">
    <property type="entry name" value="MnmG_GidA"/>
    <property type="match status" value="1"/>
</dbReference>
<evidence type="ECO:0000256" key="9">
    <source>
        <dbReference type="ARBA" id="ARBA00025948"/>
    </source>
</evidence>
<evidence type="ECO:0000256" key="10">
    <source>
        <dbReference type="ARBA" id="ARBA00031800"/>
    </source>
</evidence>
<evidence type="ECO:0000256" key="7">
    <source>
        <dbReference type="ARBA" id="ARBA00022827"/>
    </source>
</evidence>
<evidence type="ECO:0000256" key="6">
    <source>
        <dbReference type="ARBA" id="ARBA00022694"/>
    </source>
</evidence>
<keyword evidence="11" id="KW-0963">Cytoplasm</keyword>
<keyword evidence="8 11" id="KW-0520">NAD</keyword>
<evidence type="ECO:0000256" key="11">
    <source>
        <dbReference type="HAMAP-Rule" id="MF_00129"/>
    </source>
</evidence>
<comment type="subcellular location">
    <subcellularLocation>
        <location evidence="11">Cytoplasm</location>
    </subcellularLocation>
</comment>
<dbReference type="InterPro" id="IPR049312">
    <property type="entry name" value="GIDA_C_N"/>
</dbReference>
<keyword evidence="14" id="KW-1185">Reference proteome</keyword>
<gene>
    <name evidence="11 13" type="primary">mnmG</name>
    <name evidence="11" type="synonym">gidA</name>
    <name evidence="13" type="ORF">FJR03_10220</name>
</gene>
<dbReference type="GO" id="GO:0005829">
    <property type="term" value="C:cytosol"/>
    <property type="evidence" value="ECO:0007669"/>
    <property type="project" value="TreeGrafter"/>
</dbReference>
<dbReference type="InterPro" id="IPR004416">
    <property type="entry name" value="MnmG"/>
</dbReference>
<reference evidence="13 14" key="1">
    <citation type="submission" date="2019-06" db="EMBL/GenBank/DDBJ databases">
        <title>Sulfurimonas gotlandica sp. nov., a chemoautotrophic and psychrotolerant epsilonproteobacterium isolated from a pelagic redoxcline, and an emended description of the genus Sulfurimonas.</title>
        <authorList>
            <person name="Wang S."/>
            <person name="Jiang L."/>
            <person name="Shao Z."/>
        </authorList>
    </citation>
    <scope>NUCLEOTIDE SEQUENCE [LARGE SCALE GENOMIC DNA]</scope>
    <source>
        <strain evidence="13 14">B2</strain>
    </source>
</reference>
<dbReference type="FunFam" id="3.50.50.60:FF:000002">
    <property type="entry name" value="tRNA uridine 5-carboxymethylaminomethyl modification enzyme MnmG"/>
    <property type="match status" value="1"/>
</dbReference>
<accession>A0A7M1B0C5</accession>
<dbReference type="SUPFAM" id="SSF51905">
    <property type="entry name" value="FAD/NAD(P)-binding domain"/>
    <property type="match status" value="1"/>
</dbReference>
<keyword evidence="7 11" id="KW-0274">FAD</keyword>
<evidence type="ECO:0000256" key="5">
    <source>
        <dbReference type="ARBA" id="ARBA00022630"/>
    </source>
</evidence>
<dbReference type="AlphaFoldDB" id="A0A7M1B0C5"/>
<feature type="binding site" evidence="11">
    <location>
        <begin position="9"/>
        <end position="14"/>
    </location>
    <ligand>
        <name>FAD</name>
        <dbReference type="ChEBI" id="CHEBI:57692"/>
    </ligand>
</feature>
<dbReference type="Gene3D" id="3.50.50.60">
    <property type="entry name" value="FAD/NAD(P)-binding domain"/>
    <property type="match status" value="2"/>
</dbReference>
<comment type="caution">
    <text evidence="11">Lacks conserved residue(s) required for the propagation of feature annotation.</text>
</comment>
<evidence type="ECO:0000259" key="12">
    <source>
        <dbReference type="SMART" id="SM01228"/>
    </source>
</evidence>
<comment type="cofactor">
    <cofactor evidence="1 11">
        <name>FAD</name>
        <dbReference type="ChEBI" id="CHEBI:57692"/>
    </cofactor>
</comment>
<dbReference type="SMART" id="SM01228">
    <property type="entry name" value="GIDA_assoc_3"/>
    <property type="match status" value="1"/>
</dbReference>
<dbReference type="InterPro" id="IPR002218">
    <property type="entry name" value="MnmG-rel"/>
</dbReference>
<comment type="similarity">
    <text evidence="3 11">Belongs to the MnmG family.</text>
</comment>
<dbReference type="NCBIfam" id="TIGR00136">
    <property type="entry name" value="mnmG_gidA"/>
    <property type="match status" value="1"/>
</dbReference>
<dbReference type="GO" id="GO:0050660">
    <property type="term" value="F:flavin adenine dinucleotide binding"/>
    <property type="evidence" value="ECO:0007669"/>
    <property type="project" value="UniProtKB-UniRule"/>
</dbReference>
<dbReference type="PROSITE" id="PS01281">
    <property type="entry name" value="GIDA_2"/>
    <property type="match status" value="1"/>
</dbReference>
<dbReference type="FunFam" id="1.10.150.570:FF:000001">
    <property type="entry name" value="tRNA uridine 5-carboxymethylaminomethyl modification enzyme MnmG"/>
    <property type="match status" value="1"/>
</dbReference>
<dbReference type="InterPro" id="IPR026904">
    <property type="entry name" value="MnmG_C"/>
</dbReference>
<dbReference type="KEGG" id="smax:FJR03_10220"/>
<dbReference type="Pfam" id="PF13932">
    <property type="entry name" value="SAM_GIDA_C"/>
    <property type="match status" value="1"/>
</dbReference>
<keyword evidence="5 11" id="KW-0285">Flavoprotein</keyword>
<comment type="function">
    <text evidence="2 11">NAD-binding protein involved in the addition of a carboxymethylaminomethyl (cmnm) group at the wobble position (U34) of certain tRNAs, forming tRNA-cmnm(5)s(2)U34.</text>
</comment>
<keyword evidence="6 11" id="KW-0819">tRNA processing</keyword>
<dbReference type="Gene3D" id="1.10.150.570">
    <property type="entry name" value="GidA associated domain, C-terminal subdomain"/>
    <property type="match status" value="1"/>
</dbReference>
<evidence type="ECO:0000256" key="3">
    <source>
        <dbReference type="ARBA" id="ARBA00007653"/>
    </source>
</evidence>
<dbReference type="Proteomes" id="UP000593910">
    <property type="component" value="Chromosome"/>
</dbReference>
<comment type="subunit">
    <text evidence="9 11">Homodimer. Heterotetramer of two MnmE and two MnmG subunits.</text>
</comment>
<dbReference type="GO" id="GO:0030488">
    <property type="term" value="P:tRNA methylation"/>
    <property type="evidence" value="ECO:0007669"/>
    <property type="project" value="TreeGrafter"/>
</dbReference>
<dbReference type="InterPro" id="IPR040131">
    <property type="entry name" value="MnmG_N"/>
</dbReference>
<dbReference type="PROSITE" id="PS01280">
    <property type="entry name" value="GIDA_1"/>
    <property type="match status" value="1"/>
</dbReference>
<protein>
    <recommendedName>
        <fullName evidence="4 11">tRNA uridine 5-carboxymethylaminomethyl modification enzyme MnmG</fullName>
    </recommendedName>
    <alternativeName>
        <fullName evidence="10 11">Glucose-inhibited division protein A</fullName>
    </alternativeName>
</protein>
<feature type="domain" description="tRNA uridine 5-carboxymethylaminomethyl modification enzyme C-terminal subdomain" evidence="12">
    <location>
        <begin position="544"/>
        <end position="615"/>
    </location>
</feature>
<name>A0A7M1B0C5_9BACT</name>